<dbReference type="InterPro" id="IPR013763">
    <property type="entry name" value="Cyclin-like_dom"/>
</dbReference>
<dbReference type="PANTHER" id="PTHR10177">
    <property type="entry name" value="CYCLINS"/>
    <property type="match status" value="1"/>
</dbReference>
<evidence type="ECO:0000256" key="3">
    <source>
        <dbReference type="ARBA" id="ARBA00023127"/>
    </source>
</evidence>
<evidence type="ECO:0000313" key="9">
    <source>
        <dbReference type="EMBL" id="CAD8295799.1"/>
    </source>
</evidence>
<keyword evidence="4" id="KW-0131">Cell cycle</keyword>
<dbReference type="SUPFAM" id="SSF47954">
    <property type="entry name" value="Cyclin-like"/>
    <property type="match status" value="2"/>
</dbReference>
<protein>
    <recommendedName>
        <fullName evidence="10">Cyclin N-terminal domain-containing protein</fullName>
    </recommendedName>
</protein>
<keyword evidence="2" id="KW-0132">Cell division</keyword>
<reference evidence="9" key="1">
    <citation type="submission" date="2021-01" db="EMBL/GenBank/DDBJ databases">
        <authorList>
            <person name="Corre E."/>
            <person name="Pelletier E."/>
            <person name="Niang G."/>
            <person name="Scheremetjew M."/>
            <person name="Finn R."/>
            <person name="Kale V."/>
            <person name="Holt S."/>
            <person name="Cochrane G."/>
            <person name="Meng A."/>
            <person name="Brown T."/>
            <person name="Cohen L."/>
        </authorList>
    </citation>
    <scope>NUCLEOTIDE SEQUENCE</scope>
    <source>
        <strain evidence="9">CCMP219</strain>
    </source>
</reference>
<feature type="domain" description="Cyclin C-terminal" evidence="8">
    <location>
        <begin position="220"/>
        <end position="337"/>
    </location>
</feature>
<dbReference type="PROSITE" id="PS00292">
    <property type="entry name" value="CYCLINS"/>
    <property type="match status" value="1"/>
</dbReference>
<dbReference type="AlphaFoldDB" id="A0A7R9YZJ8"/>
<proteinExistence type="inferred from homology"/>
<dbReference type="Pfam" id="PF00134">
    <property type="entry name" value="Cyclin_N"/>
    <property type="match status" value="1"/>
</dbReference>
<dbReference type="GO" id="GO:0016538">
    <property type="term" value="F:cyclin-dependent protein serine/threonine kinase regulator activity"/>
    <property type="evidence" value="ECO:0007669"/>
    <property type="project" value="InterPro"/>
</dbReference>
<evidence type="ECO:0008006" key="10">
    <source>
        <dbReference type="Google" id="ProtNLM"/>
    </source>
</evidence>
<dbReference type="Gene3D" id="1.10.472.10">
    <property type="entry name" value="Cyclin-like"/>
    <property type="match status" value="2"/>
</dbReference>
<evidence type="ECO:0000256" key="1">
    <source>
        <dbReference type="ARBA" id="ARBA00006955"/>
    </source>
</evidence>
<evidence type="ECO:0000259" key="7">
    <source>
        <dbReference type="SMART" id="SM00385"/>
    </source>
</evidence>
<evidence type="ECO:0000259" key="8">
    <source>
        <dbReference type="SMART" id="SM01332"/>
    </source>
</evidence>
<dbReference type="GO" id="GO:0051301">
    <property type="term" value="P:cell division"/>
    <property type="evidence" value="ECO:0007669"/>
    <property type="project" value="UniProtKB-KW"/>
</dbReference>
<dbReference type="FunFam" id="1.10.472.10:FF:000001">
    <property type="entry name" value="G2/mitotic-specific cyclin"/>
    <property type="match status" value="1"/>
</dbReference>
<evidence type="ECO:0000256" key="6">
    <source>
        <dbReference type="SAM" id="MobiDB-lite"/>
    </source>
</evidence>
<dbReference type="InterPro" id="IPR036915">
    <property type="entry name" value="Cyclin-like_sf"/>
</dbReference>
<dbReference type="InterPro" id="IPR046965">
    <property type="entry name" value="Cyclin_A/B-like"/>
</dbReference>
<dbReference type="SMART" id="SM01332">
    <property type="entry name" value="Cyclin_C"/>
    <property type="match status" value="1"/>
</dbReference>
<feature type="domain" description="Cyclin-like" evidence="7">
    <location>
        <begin position="127"/>
        <end position="211"/>
    </location>
</feature>
<accession>A0A7R9YZJ8</accession>
<evidence type="ECO:0000256" key="5">
    <source>
        <dbReference type="RuleBase" id="RU000383"/>
    </source>
</evidence>
<feature type="domain" description="Cyclin-like" evidence="7">
    <location>
        <begin position="224"/>
        <end position="305"/>
    </location>
</feature>
<evidence type="ECO:0000256" key="2">
    <source>
        <dbReference type="ARBA" id="ARBA00022618"/>
    </source>
</evidence>
<keyword evidence="3 5" id="KW-0195">Cyclin</keyword>
<feature type="region of interest" description="Disordered" evidence="6">
    <location>
        <begin position="1"/>
        <end position="66"/>
    </location>
</feature>
<evidence type="ECO:0000256" key="4">
    <source>
        <dbReference type="ARBA" id="ARBA00023306"/>
    </source>
</evidence>
<dbReference type="SMART" id="SM00385">
    <property type="entry name" value="CYCLIN"/>
    <property type="match status" value="2"/>
</dbReference>
<dbReference type="InterPro" id="IPR039361">
    <property type="entry name" value="Cyclin"/>
</dbReference>
<dbReference type="InterPro" id="IPR006671">
    <property type="entry name" value="Cyclin_N"/>
</dbReference>
<dbReference type="Pfam" id="PF02984">
    <property type="entry name" value="Cyclin_C"/>
    <property type="match status" value="1"/>
</dbReference>
<comment type="similarity">
    <text evidence="1">Belongs to the cyclin family. Cyclin AB subfamily.</text>
</comment>
<name>A0A7R9YZJ8_9CHLO</name>
<organism evidence="9">
    <name type="scientific">Chlamydomonas euryale</name>
    <dbReference type="NCBI Taxonomy" id="1486919"/>
    <lineage>
        <taxon>Eukaryota</taxon>
        <taxon>Viridiplantae</taxon>
        <taxon>Chlorophyta</taxon>
        <taxon>core chlorophytes</taxon>
        <taxon>Chlorophyceae</taxon>
        <taxon>CS clade</taxon>
        <taxon>Chlamydomonadales</taxon>
        <taxon>Chlamydomonadaceae</taxon>
        <taxon>Chlamydomonas</taxon>
    </lineage>
</organism>
<dbReference type="PIRSF" id="PIRSF001771">
    <property type="entry name" value="Cyclin_A_B_D_E"/>
    <property type="match status" value="1"/>
</dbReference>
<dbReference type="EMBL" id="HBEC01028607">
    <property type="protein sequence ID" value="CAD8295799.1"/>
    <property type="molecule type" value="Transcribed_RNA"/>
</dbReference>
<dbReference type="InterPro" id="IPR004367">
    <property type="entry name" value="Cyclin_C-dom"/>
</dbReference>
<dbReference type="InterPro" id="IPR048258">
    <property type="entry name" value="Cyclins_cyclin-box"/>
</dbReference>
<dbReference type="GO" id="GO:0044772">
    <property type="term" value="P:mitotic cell cycle phase transition"/>
    <property type="evidence" value="ECO:0007669"/>
    <property type="project" value="InterPro"/>
</dbReference>
<sequence length="345" mass="39110">MAQTAPPAQWSEARGQTSGGLQSTDTVALRSKDQVKPVGRPAISLAKQQSASLELGPRSSGTLDNRSWQDWEDADKANEHDPQACSTYARAIFNHLRETELEKMPRPDYLEHKQKDMNPKMRAILVEWLVEVSEEYKLCADTLYQAVNYLDRFLSMYVAKRNQLQLVGVTCLWVASKYEEIYPPTLTDYCYITDNTYVKEQLISMEETLLNTLNYQLTVPTSKTFLRRLLQVCNPDEYLHFLSNYLTELSLLDYNMLKFVPSVIAAAGVFLANLMLGRPSWDANLRHFSAYVPTDIKKCVMALAAVHQAIGSSQSLVAIREKYSHERFLQVGLIPPLAVQPAMFG</sequence>
<feature type="compositionally biased region" description="Polar residues" evidence="6">
    <location>
        <begin position="14"/>
        <end position="26"/>
    </location>
</feature>
<gene>
    <name evidence="9" type="ORF">CEUR00632_LOCUS13184</name>
</gene>